<proteinExistence type="predicted"/>
<name>A0ABU2JWL0_9ACTN</name>
<dbReference type="Proteomes" id="UP001183410">
    <property type="component" value="Unassembled WGS sequence"/>
</dbReference>
<dbReference type="EMBL" id="JAVREO010000012">
    <property type="protein sequence ID" value="MDT0268613.1"/>
    <property type="molecule type" value="Genomic_DNA"/>
</dbReference>
<organism evidence="1 2">
    <name type="scientific">Streptomyces chisholmiae</name>
    <dbReference type="NCBI Taxonomy" id="3075540"/>
    <lineage>
        <taxon>Bacteria</taxon>
        <taxon>Bacillati</taxon>
        <taxon>Actinomycetota</taxon>
        <taxon>Actinomycetes</taxon>
        <taxon>Kitasatosporales</taxon>
        <taxon>Streptomycetaceae</taxon>
        <taxon>Streptomyces</taxon>
    </lineage>
</organism>
<evidence type="ECO:0000313" key="1">
    <source>
        <dbReference type="EMBL" id="MDT0268613.1"/>
    </source>
</evidence>
<evidence type="ECO:0000313" key="2">
    <source>
        <dbReference type="Proteomes" id="UP001183410"/>
    </source>
</evidence>
<comment type="caution">
    <text evidence="1">The sequence shown here is derived from an EMBL/GenBank/DDBJ whole genome shotgun (WGS) entry which is preliminary data.</text>
</comment>
<keyword evidence="2" id="KW-1185">Reference proteome</keyword>
<gene>
    <name evidence="1" type="ORF">RM844_20215</name>
</gene>
<reference evidence="2" key="1">
    <citation type="submission" date="2023-07" db="EMBL/GenBank/DDBJ databases">
        <title>30 novel species of actinomycetes from the DSMZ collection.</title>
        <authorList>
            <person name="Nouioui I."/>
        </authorList>
    </citation>
    <scope>NUCLEOTIDE SEQUENCE [LARGE SCALE GENOMIC DNA]</scope>
    <source>
        <strain evidence="2">DSM 44915</strain>
    </source>
</reference>
<accession>A0ABU2JWL0</accession>
<dbReference type="RefSeq" id="WP_311668704.1">
    <property type="nucleotide sequence ID" value="NZ_JAVREO010000012.1"/>
</dbReference>
<protein>
    <submittedName>
        <fullName evidence="1">Uncharacterized protein</fullName>
    </submittedName>
</protein>
<sequence length="58" mass="6051">MHRAPVAIEEAAATYRGTECATDPTAEALRADRLEAAAIIAQGFPDLRDGANLALAGR</sequence>